<proteinExistence type="predicted"/>
<keyword evidence="1" id="KW-0732">Signal</keyword>
<organism evidence="2 3">
    <name type="scientific">Albula glossodonta</name>
    <name type="common">roundjaw bonefish</name>
    <dbReference type="NCBI Taxonomy" id="121402"/>
    <lineage>
        <taxon>Eukaryota</taxon>
        <taxon>Metazoa</taxon>
        <taxon>Chordata</taxon>
        <taxon>Craniata</taxon>
        <taxon>Vertebrata</taxon>
        <taxon>Euteleostomi</taxon>
        <taxon>Actinopterygii</taxon>
        <taxon>Neopterygii</taxon>
        <taxon>Teleostei</taxon>
        <taxon>Albuliformes</taxon>
        <taxon>Albulidae</taxon>
        <taxon>Albula</taxon>
    </lineage>
</organism>
<accession>A0A8T2PIK1</accession>
<dbReference type="EMBL" id="JAFBMS010000006">
    <property type="protein sequence ID" value="KAG9351556.1"/>
    <property type="molecule type" value="Genomic_DNA"/>
</dbReference>
<name>A0A8T2PIK1_9TELE</name>
<sequence>MGSHPLSLFLDFIVPGISLLCSICPSPYCHPCCAKAAGPAGEIGSPASGPDLMACGLCCCWESGCWREMGGGDRWSLAKPSEVEHNLRNTDSLFLLSKTEECSIQREEFQKLN</sequence>
<evidence type="ECO:0000256" key="1">
    <source>
        <dbReference type="SAM" id="SignalP"/>
    </source>
</evidence>
<feature type="signal peptide" evidence="1">
    <location>
        <begin position="1"/>
        <end position="18"/>
    </location>
</feature>
<reference evidence="2" key="1">
    <citation type="thesis" date="2021" institute="BYU ScholarsArchive" country="Provo, UT, USA">
        <title>Applications of and Algorithms for Genome Assembly and Genomic Analyses with an Emphasis on Marine Teleosts.</title>
        <authorList>
            <person name="Pickett B.D."/>
        </authorList>
    </citation>
    <scope>NUCLEOTIDE SEQUENCE</scope>
    <source>
        <strain evidence="2">HI-2016</strain>
    </source>
</reference>
<protein>
    <recommendedName>
        <fullName evidence="4">Secreted protein</fullName>
    </recommendedName>
</protein>
<gene>
    <name evidence="2" type="ORF">JZ751_022807</name>
</gene>
<dbReference type="Proteomes" id="UP000824540">
    <property type="component" value="Unassembled WGS sequence"/>
</dbReference>
<feature type="chain" id="PRO_5035794836" description="Secreted protein" evidence="1">
    <location>
        <begin position="19"/>
        <end position="113"/>
    </location>
</feature>
<dbReference type="AlphaFoldDB" id="A0A8T2PIK1"/>
<keyword evidence="3" id="KW-1185">Reference proteome</keyword>
<comment type="caution">
    <text evidence="2">The sequence shown here is derived from an EMBL/GenBank/DDBJ whole genome shotgun (WGS) entry which is preliminary data.</text>
</comment>
<evidence type="ECO:0000313" key="3">
    <source>
        <dbReference type="Proteomes" id="UP000824540"/>
    </source>
</evidence>
<evidence type="ECO:0008006" key="4">
    <source>
        <dbReference type="Google" id="ProtNLM"/>
    </source>
</evidence>
<evidence type="ECO:0000313" key="2">
    <source>
        <dbReference type="EMBL" id="KAG9351556.1"/>
    </source>
</evidence>